<feature type="transmembrane region" description="Helical" evidence="11">
    <location>
        <begin position="186"/>
        <end position="206"/>
    </location>
</feature>
<dbReference type="PROSITE" id="PS50109">
    <property type="entry name" value="HIS_KIN"/>
    <property type="match status" value="1"/>
</dbReference>
<feature type="domain" description="Histidine kinase" evidence="12">
    <location>
        <begin position="267"/>
        <end position="476"/>
    </location>
</feature>
<dbReference type="InterPro" id="IPR036890">
    <property type="entry name" value="HATPase_C_sf"/>
</dbReference>
<evidence type="ECO:0000259" key="12">
    <source>
        <dbReference type="PROSITE" id="PS50109"/>
    </source>
</evidence>
<keyword evidence="6 11" id="KW-0812">Transmembrane</keyword>
<evidence type="ECO:0000313" key="15">
    <source>
        <dbReference type="Proteomes" id="UP000612282"/>
    </source>
</evidence>
<dbReference type="InterPro" id="IPR003660">
    <property type="entry name" value="HAMP_dom"/>
</dbReference>
<dbReference type="Pfam" id="PF00672">
    <property type="entry name" value="HAMP"/>
    <property type="match status" value="1"/>
</dbReference>
<dbReference type="CDD" id="cd00082">
    <property type="entry name" value="HisKA"/>
    <property type="match status" value="1"/>
</dbReference>
<evidence type="ECO:0000256" key="9">
    <source>
        <dbReference type="ARBA" id="ARBA00023012"/>
    </source>
</evidence>
<dbReference type="Gene3D" id="6.10.340.10">
    <property type="match status" value="1"/>
</dbReference>
<dbReference type="InterPro" id="IPR050428">
    <property type="entry name" value="TCS_sensor_his_kinase"/>
</dbReference>
<feature type="domain" description="HAMP" evidence="13">
    <location>
        <begin position="207"/>
        <end position="259"/>
    </location>
</feature>
<dbReference type="SMART" id="SM00304">
    <property type="entry name" value="HAMP"/>
    <property type="match status" value="1"/>
</dbReference>
<comment type="subcellular location">
    <subcellularLocation>
        <location evidence="2">Cell membrane</location>
    </subcellularLocation>
</comment>
<dbReference type="SMART" id="SM00388">
    <property type="entry name" value="HisKA"/>
    <property type="match status" value="1"/>
</dbReference>
<evidence type="ECO:0000256" key="8">
    <source>
        <dbReference type="ARBA" id="ARBA00022989"/>
    </source>
</evidence>
<comment type="catalytic activity">
    <reaction evidence="1">
        <text>ATP + protein L-histidine = ADP + protein N-phospho-L-histidine.</text>
        <dbReference type="EC" id="2.7.13.3"/>
    </reaction>
</comment>
<dbReference type="SUPFAM" id="SSF55874">
    <property type="entry name" value="ATPase domain of HSP90 chaperone/DNA topoisomerase II/histidine kinase"/>
    <property type="match status" value="1"/>
</dbReference>
<evidence type="ECO:0000256" key="1">
    <source>
        <dbReference type="ARBA" id="ARBA00000085"/>
    </source>
</evidence>
<dbReference type="SUPFAM" id="SSF47384">
    <property type="entry name" value="Homodimeric domain of signal transducing histidine kinase"/>
    <property type="match status" value="1"/>
</dbReference>
<dbReference type="CDD" id="cd06225">
    <property type="entry name" value="HAMP"/>
    <property type="match status" value="1"/>
</dbReference>
<evidence type="ECO:0000256" key="7">
    <source>
        <dbReference type="ARBA" id="ARBA00022777"/>
    </source>
</evidence>
<dbReference type="Proteomes" id="UP000612282">
    <property type="component" value="Unassembled WGS sequence"/>
</dbReference>
<keyword evidence="9" id="KW-0902">Two-component regulatory system</keyword>
<protein>
    <recommendedName>
        <fullName evidence="3">histidine kinase</fullName>
        <ecNumber evidence="3">2.7.13.3</ecNumber>
    </recommendedName>
</protein>
<dbReference type="InterPro" id="IPR003661">
    <property type="entry name" value="HisK_dim/P_dom"/>
</dbReference>
<dbReference type="EC" id="2.7.13.3" evidence="3"/>
<evidence type="ECO:0000256" key="2">
    <source>
        <dbReference type="ARBA" id="ARBA00004236"/>
    </source>
</evidence>
<evidence type="ECO:0000256" key="11">
    <source>
        <dbReference type="SAM" id="Phobius"/>
    </source>
</evidence>
<evidence type="ECO:0000256" key="6">
    <source>
        <dbReference type="ARBA" id="ARBA00022692"/>
    </source>
</evidence>
<accession>A0ABQ3XR61</accession>
<evidence type="ECO:0000313" key="14">
    <source>
        <dbReference type="EMBL" id="GID61003.1"/>
    </source>
</evidence>
<dbReference type="GO" id="GO:0016301">
    <property type="term" value="F:kinase activity"/>
    <property type="evidence" value="ECO:0007669"/>
    <property type="project" value="UniProtKB-KW"/>
</dbReference>
<organism evidence="14 15">
    <name type="scientific">Actinoplanes couchii</name>
    <dbReference type="NCBI Taxonomy" id="403638"/>
    <lineage>
        <taxon>Bacteria</taxon>
        <taxon>Bacillati</taxon>
        <taxon>Actinomycetota</taxon>
        <taxon>Actinomycetes</taxon>
        <taxon>Micromonosporales</taxon>
        <taxon>Micromonosporaceae</taxon>
        <taxon>Actinoplanes</taxon>
    </lineage>
</organism>
<gene>
    <name evidence="14" type="ORF">Aco03nite_094070</name>
</gene>
<evidence type="ECO:0000256" key="10">
    <source>
        <dbReference type="ARBA" id="ARBA00023136"/>
    </source>
</evidence>
<dbReference type="PRINTS" id="PR00344">
    <property type="entry name" value="BCTRLSENSOR"/>
</dbReference>
<dbReference type="Pfam" id="PF00512">
    <property type="entry name" value="HisKA"/>
    <property type="match status" value="1"/>
</dbReference>
<dbReference type="Pfam" id="PF02518">
    <property type="entry name" value="HATPase_c"/>
    <property type="match status" value="1"/>
</dbReference>
<dbReference type="InterPro" id="IPR036097">
    <property type="entry name" value="HisK_dim/P_sf"/>
</dbReference>
<feature type="transmembrane region" description="Helical" evidence="11">
    <location>
        <begin position="20"/>
        <end position="42"/>
    </location>
</feature>
<evidence type="ECO:0000256" key="5">
    <source>
        <dbReference type="ARBA" id="ARBA00022679"/>
    </source>
</evidence>
<proteinExistence type="predicted"/>
<keyword evidence="4" id="KW-0597">Phosphoprotein</keyword>
<dbReference type="SMART" id="SM00387">
    <property type="entry name" value="HATPase_c"/>
    <property type="match status" value="1"/>
</dbReference>
<keyword evidence="8 11" id="KW-1133">Transmembrane helix</keyword>
<dbReference type="SUPFAM" id="SSF158472">
    <property type="entry name" value="HAMP domain-like"/>
    <property type="match status" value="1"/>
</dbReference>
<dbReference type="PANTHER" id="PTHR45436">
    <property type="entry name" value="SENSOR HISTIDINE KINASE YKOH"/>
    <property type="match status" value="1"/>
</dbReference>
<dbReference type="RefSeq" id="WP_203808548.1">
    <property type="nucleotide sequence ID" value="NZ_BAAAQE010000047.1"/>
</dbReference>
<keyword evidence="5" id="KW-0808">Transferase</keyword>
<dbReference type="PANTHER" id="PTHR45436:SF5">
    <property type="entry name" value="SENSOR HISTIDINE KINASE TRCS"/>
    <property type="match status" value="1"/>
</dbReference>
<dbReference type="EMBL" id="BOMG01000117">
    <property type="protein sequence ID" value="GID61003.1"/>
    <property type="molecule type" value="Genomic_DNA"/>
</dbReference>
<dbReference type="InterPro" id="IPR003594">
    <property type="entry name" value="HATPase_dom"/>
</dbReference>
<keyword evidence="15" id="KW-1185">Reference proteome</keyword>
<sequence>MTTDPPVSRGSSVPARWRITGWILLATTIALTAVIVTVRSALLADGERRANAELVQEAAEFSAFLAEGVDPTTAQAFTSPDRVLEVYLNRQHPDDDEVLLGLVGADVLQADRPGRGVAAAPYDLAADAGLLAAFTDPAHTFGTTGTPAGPMRWGRVDVGAATARGSLVIAIFTEQRRDETDQVVRLMALVSLGGLLLTLAIGWIAAGRILAPVRALHEVAADIGERDLTVRVPVHGRDDIAAMAETFNAMLDRLEEAYGLQRRFVDDAAHELRTPITVIRGHLELLGDDPAERAHTLRLVDDELARMSRIVSDLLVLARAERPDFVNARPVETTDLMLDIEAKCQALADRSWLLGDIAEGAVTIDGQRVTQAVLQLAANAVQHTADGDEIRMGSRFEGVGDRRRLLLWVSDTGPGVRPEEVEEIFERFHHGSATRAGAGLGLAIVRAIADAHGGRAFVRSTPGEGATFGLDLPAPDDTTEVINA</sequence>
<dbReference type="CDD" id="cd00075">
    <property type="entry name" value="HATPase"/>
    <property type="match status" value="1"/>
</dbReference>
<evidence type="ECO:0000259" key="13">
    <source>
        <dbReference type="PROSITE" id="PS50885"/>
    </source>
</evidence>
<dbReference type="InterPro" id="IPR005467">
    <property type="entry name" value="His_kinase_dom"/>
</dbReference>
<evidence type="ECO:0000256" key="4">
    <source>
        <dbReference type="ARBA" id="ARBA00022553"/>
    </source>
</evidence>
<dbReference type="InterPro" id="IPR004358">
    <property type="entry name" value="Sig_transdc_His_kin-like_C"/>
</dbReference>
<dbReference type="Gene3D" id="1.10.287.130">
    <property type="match status" value="1"/>
</dbReference>
<dbReference type="Gene3D" id="3.30.565.10">
    <property type="entry name" value="Histidine kinase-like ATPase, C-terminal domain"/>
    <property type="match status" value="1"/>
</dbReference>
<dbReference type="PROSITE" id="PS50885">
    <property type="entry name" value="HAMP"/>
    <property type="match status" value="1"/>
</dbReference>
<name>A0ABQ3XR61_9ACTN</name>
<evidence type="ECO:0000256" key="3">
    <source>
        <dbReference type="ARBA" id="ARBA00012438"/>
    </source>
</evidence>
<comment type="caution">
    <text evidence="14">The sequence shown here is derived from an EMBL/GenBank/DDBJ whole genome shotgun (WGS) entry which is preliminary data.</text>
</comment>
<keyword evidence="10 11" id="KW-0472">Membrane</keyword>
<keyword evidence="7 14" id="KW-0418">Kinase</keyword>
<reference evidence="14 15" key="1">
    <citation type="submission" date="2021-01" db="EMBL/GenBank/DDBJ databases">
        <title>Whole genome shotgun sequence of Actinoplanes couchii NBRC 106145.</title>
        <authorList>
            <person name="Komaki H."/>
            <person name="Tamura T."/>
        </authorList>
    </citation>
    <scope>NUCLEOTIDE SEQUENCE [LARGE SCALE GENOMIC DNA]</scope>
    <source>
        <strain evidence="14 15">NBRC 106145</strain>
    </source>
</reference>